<accession>A0A915CVE6</accession>
<dbReference type="InterPro" id="IPR033438">
    <property type="entry name" value="MOLO1"/>
</dbReference>
<keyword evidence="1" id="KW-0472">Membrane</keyword>
<evidence type="ECO:0000256" key="2">
    <source>
        <dbReference type="SAM" id="SignalP"/>
    </source>
</evidence>
<dbReference type="PANTHER" id="PTHR33748">
    <property type="entry name" value="PROTEIN CBG04600"/>
    <property type="match status" value="1"/>
</dbReference>
<evidence type="ECO:0000313" key="4">
    <source>
        <dbReference type="WBParaSite" id="jg13061"/>
    </source>
</evidence>
<keyword evidence="2" id="KW-0732">Signal</keyword>
<proteinExistence type="predicted"/>
<dbReference type="AlphaFoldDB" id="A0A915CVE6"/>
<evidence type="ECO:0000313" key="3">
    <source>
        <dbReference type="Proteomes" id="UP000887574"/>
    </source>
</evidence>
<evidence type="ECO:0000256" key="1">
    <source>
        <dbReference type="SAM" id="Phobius"/>
    </source>
</evidence>
<feature type="signal peptide" evidence="2">
    <location>
        <begin position="1"/>
        <end position="21"/>
    </location>
</feature>
<dbReference type="Proteomes" id="UP000887574">
    <property type="component" value="Unplaced"/>
</dbReference>
<feature type="chain" id="PRO_5037541471" evidence="2">
    <location>
        <begin position="22"/>
        <end position="288"/>
    </location>
</feature>
<keyword evidence="3" id="KW-1185">Reference proteome</keyword>
<keyword evidence="1" id="KW-1133">Transmembrane helix</keyword>
<dbReference type="PANTHER" id="PTHR33748:SF5">
    <property type="entry name" value="GROUND-LIKE DOMAIN-CONTAINING PROTEIN"/>
    <property type="match status" value="1"/>
</dbReference>
<keyword evidence="1" id="KW-0812">Transmembrane</keyword>
<dbReference type="Pfam" id="PF17175">
    <property type="entry name" value="MOLO1"/>
    <property type="match status" value="1"/>
</dbReference>
<name>A0A915CVE6_9BILA</name>
<organism evidence="3 4">
    <name type="scientific">Ditylenchus dipsaci</name>
    <dbReference type="NCBI Taxonomy" id="166011"/>
    <lineage>
        <taxon>Eukaryota</taxon>
        <taxon>Metazoa</taxon>
        <taxon>Ecdysozoa</taxon>
        <taxon>Nematoda</taxon>
        <taxon>Chromadorea</taxon>
        <taxon>Rhabditida</taxon>
        <taxon>Tylenchina</taxon>
        <taxon>Tylenchomorpha</taxon>
        <taxon>Sphaerularioidea</taxon>
        <taxon>Anguinidae</taxon>
        <taxon>Anguininae</taxon>
        <taxon>Ditylenchus</taxon>
    </lineage>
</organism>
<reference evidence="4" key="1">
    <citation type="submission" date="2022-11" db="UniProtKB">
        <authorList>
            <consortium name="WormBaseParasite"/>
        </authorList>
    </citation>
    <scope>IDENTIFICATION</scope>
</reference>
<dbReference type="GO" id="GO:0005892">
    <property type="term" value="C:acetylcholine-gated channel complex"/>
    <property type="evidence" value="ECO:0007669"/>
    <property type="project" value="InterPro"/>
</dbReference>
<dbReference type="WBParaSite" id="jg13061">
    <property type="protein sequence ID" value="jg13061"/>
    <property type="gene ID" value="jg13061"/>
</dbReference>
<feature type="transmembrane region" description="Helical" evidence="1">
    <location>
        <begin position="237"/>
        <end position="261"/>
    </location>
</feature>
<dbReference type="Gene3D" id="3.10.310.50">
    <property type="match status" value="1"/>
</dbReference>
<sequence length="288" mass="32195">MSATNVVNLLVVVGLVSCGFAANFESYNPDTYPDSLRDWTLCRAPELSLVCDPNQLLNPAADGTDGVLKLHEALQHLRTASNCSCGSTVGVCDSSDPHGYTLSVAILKKILVDPRSSRTIEELISVFANALRNRFSRGQCQDDAWLVFSVDDGAVWTSTGPNIAEKLTPEFITSVSRDSQEYFSRNDHTGALLYIVNQYSQKLGVVPNLGRNVQIEDSWWERNVWNNVPETWSSSPWRWWILVFVLLILLLVLVGLVYTVYRLISMAYARARHHHDGYSVGRQHGAKH</sequence>
<protein>
    <submittedName>
        <fullName evidence="4">Uncharacterized protein</fullName>
    </submittedName>
</protein>